<dbReference type="PANTHER" id="PTHR21462">
    <property type="entry name" value="CELL SURFACE GLYCOPROTEIN OX2 RECEPTOR PRECURSOR"/>
    <property type="match status" value="1"/>
</dbReference>
<evidence type="ECO:0000256" key="6">
    <source>
        <dbReference type="ARBA" id="ARBA00023157"/>
    </source>
</evidence>
<evidence type="ECO:0000256" key="4">
    <source>
        <dbReference type="ARBA" id="ARBA00022989"/>
    </source>
</evidence>
<dbReference type="InterPro" id="IPR013162">
    <property type="entry name" value="CD80_C2-set"/>
</dbReference>
<keyword evidence="3 9" id="KW-0812">Transmembrane</keyword>
<keyword evidence="4 9" id="KW-1133">Transmembrane helix</keyword>
<dbReference type="GO" id="GO:0038023">
    <property type="term" value="F:signaling receptor activity"/>
    <property type="evidence" value="ECO:0007669"/>
    <property type="project" value="InterPro"/>
</dbReference>
<name>A0A8J6BJH8_ELECQ</name>
<dbReference type="AlphaFoldDB" id="A0A8J6BJH8"/>
<proteinExistence type="inferred from homology"/>
<dbReference type="SUPFAM" id="SSF48726">
    <property type="entry name" value="Immunoglobulin"/>
    <property type="match status" value="2"/>
</dbReference>
<keyword evidence="6" id="KW-1015">Disulfide bond</keyword>
<dbReference type="PROSITE" id="PS50835">
    <property type="entry name" value="IG_LIKE"/>
    <property type="match status" value="2"/>
</dbReference>
<organism evidence="12 13">
    <name type="scientific">Eleutherodactylus coqui</name>
    <name type="common">Puerto Rican coqui</name>
    <dbReference type="NCBI Taxonomy" id="57060"/>
    <lineage>
        <taxon>Eukaryota</taxon>
        <taxon>Metazoa</taxon>
        <taxon>Chordata</taxon>
        <taxon>Craniata</taxon>
        <taxon>Vertebrata</taxon>
        <taxon>Euteleostomi</taxon>
        <taxon>Amphibia</taxon>
        <taxon>Batrachia</taxon>
        <taxon>Anura</taxon>
        <taxon>Neobatrachia</taxon>
        <taxon>Hyloidea</taxon>
        <taxon>Eleutherodactylidae</taxon>
        <taxon>Eleutherodactylinae</taxon>
        <taxon>Eleutherodactylus</taxon>
        <taxon>Eleutherodactylus</taxon>
    </lineage>
</organism>
<gene>
    <name evidence="12" type="ORF">GDO78_016938</name>
</gene>
<evidence type="ECO:0000256" key="1">
    <source>
        <dbReference type="ARBA" id="ARBA00004167"/>
    </source>
</evidence>
<feature type="domain" description="Ig-like" evidence="11">
    <location>
        <begin position="139"/>
        <end position="203"/>
    </location>
</feature>
<dbReference type="InterPro" id="IPR007110">
    <property type="entry name" value="Ig-like_dom"/>
</dbReference>
<dbReference type="InterPro" id="IPR003599">
    <property type="entry name" value="Ig_sub"/>
</dbReference>
<comment type="subcellular location">
    <subcellularLocation>
        <location evidence="1">Membrane</location>
        <topology evidence="1">Single-pass membrane protein</topology>
    </subcellularLocation>
</comment>
<evidence type="ECO:0000256" key="3">
    <source>
        <dbReference type="ARBA" id="ARBA00022692"/>
    </source>
</evidence>
<dbReference type="Pfam" id="PF07686">
    <property type="entry name" value="V-set"/>
    <property type="match status" value="1"/>
</dbReference>
<feature type="signal peptide" evidence="10">
    <location>
        <begin position="1"/>
        <end position="24"/>
    </location>
</feature>
<keyword evidence="10" id="KW-0732">Signal</keyword>
<keyword evidence="8" id="KW-0325">Glycoprotein</keyword>
<evidence type="ECO:0000259" key="11">
    <source>
        <dbReference type="PROSITE" id="PS50835"/>
    </source>
</evidence>
<keyword evidence="13" id="KW-1185">Reference proteome</keyword>
<evidence type="ECO:0000256" key="7">
    <source>
        <dbReference type="ARBA" id="ARBA00023170"/>
    </source>
</evidence>
<feature type="chain" id="PRO_5035183328" description="Ig-like domain-containing protein" evidence="10">
    <location>
        <begin position="25"/>
        <end position="290"/>
    </location>
</feature>
<comment type="caution">
    <text evidence="12">The sequence shown here is derived from an EMBL/GenBank/DDBJ whole genome shotgun (WGS) entry which is preliminary data.</text>
</comment>
<reference evidence="12" key="1">
    <citation type="thesis" date="2020" institute="ProQuest LLC" country="789 East Eisenhower Parkway, Ann Arbor, MI, USA">
        <title>Comparative Genomics and Chromosome Evolution.</title>
        <authorList>
            <person name="Mudd A.B."/>
        </authorList>
    </citation>
    <scope>NUCLEOTIDE SEQUENCE</scope>
    <source>
        <strain evidence="12">HN-11 Male</strain>
        <tissue evidence="12">Kidney and liver</tissue>
    </source>
</reference>
<dbReference type="GO" id="GO:0150077">
    <property type="term" value="P:regulation of neuroinflammatory response"/>
    <property type="evidence" value="ECO:0007669"/>
    <property type="project" value="InterPro"/>
</dbReference>
<evidence type="ECO:0000256" key="9">
    <source>
        <dbReference type="SAM" id="Phobius"/>
    </source>
</evidence>
<keyword evidence="7" id="KW-0675">Receptor</keyword>
<dbReference type="EMBL" id="WNTK01002203">
    <property type="protein sequence ID" value="KAG9466249.1"/>
    <property type="molecule type" value="Genomic_DNA"/>
</dbReference>
<feature type="domain" description="Ig-like" evidence="11">
    <location>
        <begin position="32"/>
        <end position="120"/>
    </location>
</feature>
<dbReference type="GO" id="GO:0009897">
    <property type="term" value="C:external side of plasma membrane"/>
    <property type="evidence" value="ECO:0007669"/>
    <property type="project" value="TreeGrafter"/>
</dbReference>
<dbReference type="Proteomes" id="UP000770717">
    <property type="component" value="Unassembled WGS sequence"/>
</dbReference>
<dbReference type="OrthoDB" id="8915654at2759"/>
<dbReference type="InterPro" id="IPR040012">
    <property type="entry name" value="CD200R"/>
</dbReference>
<evidence type="ECO:0000256" key="8">
    <source>
        <dbReference type="ARBA" id="ARBA00023180"/>
    </source>
</evidence>
<evidence type="ECO:0000256" key="10">
    <source>
        <dbReference type="SAM" id="SignalP"/>
    </source>
</evidence>
<keyword evidence="5 9" id="KW-0472">Membrane</keyword>
<dbReference type="PANTHER" id="PTHR21462:SF2">
    <property type="entry name" value="CELL SURFACE GLYCOPROTEIN CD200 RECEPTOR 2"/>
    <property type="match status" value="1"/>
</dbReference>
<accession>A0A8J6BJH8</accession>
<dbReference type="InterPro" id="IPR013106">
    <property type="entry name" value="Ig_V-set"/>
</dbReference>
<evidence type="ECO:0000313" key="12">
    <source>
        <dbReference type="EMBL" id="KAG9466249.1"/>
    </source>
</evidence>
<evidence type="ECO:0000256" key="2">
    <source>
        <dbReference type="ARBA" id="ARBA00008215"/>
    </source>
</evidence>
<evidence type="ECO:0000313" key="13">
    <source>
        <dbReference type="Proteomes" id="UP000770717"/>
    </source>
</evidence>
<dbReference type="Gene3D" id="2.60.40.10">
    <property type="entry name" value="Immunoglobulins"/>
    <property type="match status" value="2"/>
</dbReference>
<sequence>MKSQEKAFFTFLLFLLVCLVKVKSDVLTVHVGDDAVLHCSHSIEHFALLTWKVNFLNQSSCFMSTSNLGTQANCSSRMQLVIDKNQTSLRINNSMVLDDGNYTCEIAKRSGTFDYMITLQILAKPFVSIKIDGNGYPECRAIGGKPAAKISWTPESYKVKTWNNAEQNGTTTVISSYNTSNGPEVTCIVSHPTLANPLERRLSSLALSSGANNVTLILGVIIVLVLLLGLILVWRRANLRTCLGVKKDRPATRENPVVVMEEVEPYASFTVKVNTIYNSTYDLAEYKGAQ</sequence>
<dbReference type="SMART" id="SM00409">
    <property type="entry name" value="IG"/>
    <property type="match status" value="1"/>
</dbReference>
<protein>
    <recommendedName>
        <fullName evidence="11">Ig-like domain-containing protein</fullName>
    </recommendedName>
</protein>
<feature type="transmembrane region" description="Helical" evidence="9">
    <location>
        <begin position="214"/>
        <end position="234"/>
    </location>
</feature>
<dbReference type="Pfam" id="PF08205">
    <property type="entry name" value="C2-set_2"/>
    <property type="match status" value="1"/>
</dbReference>
<evidence type="ECO:0000256" key="5">
    <source>
        <dbReference type="ARBA" id="ARBA00023136"/>
    </source>
</evidence>
<comment type="similarity">
    <text evidence="2">Belongs to the CD200R family.</text>
</comment>
<dbReference type="InterPro" id="IPR036179">
    <property type="entry name" value="Ig-like_dom_sf"/>
</dbReference>
<dbReference type="InterPro" id="IPR013783">
    <property type="entry name" value="Ig-like_fold"/>
</dbReference>